<dbReference type="AlphaFoldDB" id="A0A195FS21"/>
<evidence type="ECO:0000259" key="1">
    <source>
        <dbReference type="Pfam" id="PF18701"/>
    </source>
</evidence>
<protein>
    <recommendedName>
        <fullName evidence="1">DUF5641 domain-containing protein</fullName>
    </recommendedName>
</protein>
<accession>A0A195FS21</accession>
<gene>
    <name evidence="2" type="ORF">ALC56_02411</name>
</gene>
<evidence type="ECO:0000313" key="3">
    <source>
        <dbReference type="Proteomes" id="UP000078541"/>
    </source>
</evidence>
<reference evidence="2 3" key="1">
    <citation type="submission" date="2016-03" db="EMBL/GenBank/DDBJ databases">
        <title>Trachymyrmex septentrionalis WGS genome.</title>
        <authorList>
            <person name="Nygaard S."/>
            <person name="Hu H."/>
            <person name="Boomsma J."/>
            <person name="Zhang G."/>
        </authorList>
    </citation>
    <scope>NUCLEOTIDE SEQUENCE [LARGE SCALE GENOMIC DNA]</scope>
    <source>
        <strain evidence="2">Tsep2-gDNA-1</strain>
        <tissue evidence="2">Whole body</tissue>
    </source>
</reference>
<dbReference type="PANTHER" id="PTHR47331">
    <property type="entry name" value="PHD-TYPE DOMAIN-CONTAINING PROTEIN"/>
    <property type="match status" value="1"/>
</dbReference>
<dbReference type="Proteomes" id="UP000078541">
    <property type="component" value="Unassembled WGS sequence"/>
</dbReference>
<dbReference type="Pfam" id="PF18701">
    <property type="entry name" value="DUF5641"/>
    <property type="match status" value="1"/>
</dbReference>
<proteinExistence type="predicted"/>
<keyword evidence="3" id="KW-1185">Reference proteome</keyword>
<organism evidence="2 3">
    <name type="scientific">Trachymyrmex septentrionalis</name>
    <dbReference type="NCBI Taxonomy" id="34720"/>
    <lineage>
        <taxon>Eukaryota</taxon>
        <taxon>Metazoa</taxon>
        <taxon>Ecdysozoa</taxon>
        <taxon>Arthropoda</taxon>
        <taxon>Hexapoda</taxon>
        <taxon>Insecta</taxon>
        <taxon>Pterygota</taxon>
        <taxon>Neoptera</taxon>
        <taxon>Endopterygota</taxon>
        <taxon>Hymenoptera</taxon>
        <taxon>Apocrita</taxon>
        <taxon>Aculeata</taxon>
        <taxon>Formicoidea</taxon>
        <taxon>Formicidae</taxon>
        <taxon>Myrmicinae</taxon>
        <taxon>Trachymyrmex</taxon>
    </lineage>
</organism>
<evidence type="ECO:0000313" key="2">
    <source>
        <dbReference type="EMBL" id="KYN43226.1"/>
    </source>
</evidence>
<feature type="domain" description="DUF5641" evidence="1">
    <location>
        <begin position="317"/>
        <end position="396"/>
    </location>
</feature>
<name>A0A195FS21_9HYME</name>
<dbReference type="STRING" id="34720.A0A195FS21"/>
<sequence>MDYRLLIVTYGTVAAPYLVLRVLDQLVDDEGAAFPLAVPVLHHQTYVDDCAFGADDQILVRQTRDQLRELLKKEGFHLRKWANNATALLSDLDPANHRLATHKVLQDDEHLKVLVDKKFLSPIMFWLCNHFSLVSWRHVLTHINPADCASCVSLPIFSRHTLAYLYRFLSRLRHFKNSQTNIATLLPNVHASSQLTLTSLQHEFWIRRAHAVRFVLYKCIPCTRQCADVPIELMGDLPAARVNRTARAFVHTVDHTDLIAVTLLCRIEACLNSYPIAPVSDNFDDYHALTLGHFLVETSLLALAEPGVLNLHENRFSRWQMVQHITESFWRSWSGDYMHTLQQRLKWRVVQQLAKIGQELGRITACHPGDDNLTRVVTVKTGRSEYKRPIAKFCFLPVTINSEESKDSFWVDFR</sequence>
<dbReference type="EMBL" id="KQ981285">
    <property type="protein sequence ID" value="KYN43226.1"/>
    <property type="molecule type" value="Genomic_DNA"/>
</dbReference>
<dbReference type="PANTHER" id="PTHR47331:SF1">
    <property type="entry name" value="GAG-LIKE PROTEIN"/>
    <property type="match status" value="1"/>
</dbReference>
<dbReference type="InterPro" id="IPR040676">
    <property type="entry name" value="DUF5641"/>
</dbReference>